<dbReference type="EMBL" id="QPGB01000003">
    <property type="protein sequence ID" value="RCS57453.1"/>
    <property type="molecule type" value="Genomic_DNA"/>
</dbReference>
<feature type="transmembrane region" description="Helical" evidence="1">
    <location>
        <begin position="19"/>
        <end position="37"/>
    </location>
</feature>
<proteinExistence type="predicted"/>
<feature type="transmembrane region" description="Helical" evidence="1">
    <location>
        <begin position="154"/>
        <end position="176"/>
    </location>
</feature>
<sequence>MRSGQSQDDIKGEKQMQPILLYGLVALGYAGLTLATWRHLQLAPQAMALNPAQRLRVMRAILFVCLILQAYLLHEQIFTEQGFRFGFSTALAATFWLGSVFYWLESSRFPVQSMGLLLHPLSVLTAGLPCFFAAPLNQHMLGALSIWLKGHIVIALGAYGLFTIAAMHAVFMLLLMHTLHHVQQPRSSAGSFLQRVALSMPPLMALERILFRLLLAGLILLSLTLGSGMFFAEQLFGRPLKFDHKTLFSVLAWLNFAGLLLGHYGFGWRGRRALYYTLAGFGLLLLAYVGSRFVLEVLLQRF</sequence>
<evidence type="ECO:0000313" key="3">
    <source>
        <dbReference type="EMBL" id="RCS57453.1"/>
    </source>
</evidence>
<organism evidence="3 4">
    <name type="scientific">Parvibium lacunae</name>
    <dbReference type="NCBI Taxonomy" id="1888893"/>
    <lineage>
        <taxon>Bacteria</taxon>
        <taxon>Pseudomonadati</taxon>
        <taxon>Pseudomonadota</taxon>
        <taxon>Betaproteobacteria</taxon>
        <taxon>Burkholderiales</taxon>
        <taxon>Alcaligenaceae</taxon>
        <taxon>Parvibium</taxon>
    </lineage>
</organism>
<keyword evidence="4" id="KW-1185">Reference proteome</keyword>
<comment type="caution">
    <text evidence="3">The sequence shown here is derived from an EMBL/GenBank/DDBJ whole genome shotgun (WGS) entry which is preliminary data.</text>
</comment>
<feature type="transmembrane region" description="Helical" evidence="1">
    <location>
        <begin position="116"/>
        <end position="134"/>
    </location>
</feature>
<feature type="transmembrane region" description="Helical" evidence="1">
    <location>
        <begin position="57"/>
        <end position="73"/>
    </location>
</feature>
<dbReference type="GO" id="GO:0020037">
    <property type="term" value="F:heme binding"/>
    <property type="evidence" value="ECO:0007669"/>
    <property type="project" value="InterPro"/>
</dbReference>
<feature type="domain" description="Cytochrome c assembly protein" evidence="2">
    <location>
        <begin position="90"/>
        <end position="298"/>
    </location>
</feature>
<gene>
    <name evidence="3" type="ORF">DU000_08320</name>
</gene>
<keyword evidence="1" id="KW-0812">Transmembrane</keyword>
<dbReference type="PANTHER" id="PTHR38034:SF1">
    <property type="entry name" value="INNER MEMBRANE PROTEIN YPJD"/>
    <property type="match status" value="1"/>
</dbReference>
<feature type="transmembrane region" description="Helical" evidence="1">
    <location>
        <begin position="247"/>
        <end position="266"/>
    </location>
</feature>
<reference evidence="3 4" key="1">
    <citation type="journal article" date="2018" name="Int. J. Syst. Evol. Microbiol.">
        <title>Parvibium lacunae gen. nov., sp. nov., a new member of the family Alcaligenaceae isolated from a freshwater pond.</title>
        <authorList>
            <person name="Chen W.M."/>
            <person name="Xie P.B."/>
            <person name="Hsu M.Y."/>
            <person name="Sheu S.Y."/>
        </authorList>
    </citation>
    <scope>NUCLEOTIDE SEQUENCE [LARGE SCALE GENOMIC DNA]</scope>
    <source>
        <strain evidence="3 4">KMB9</strain>
    </source>
</reference>
<evidence type="ECO:0000259" key="2">
    <source>
        <dbReference type="Pfam" id="PF01578"/>
    </source>
</evidence>
<dbReference type="InterPro" id="IPR052372">
    <property type="entry name" value="YpjD/HemX"/>
</dbReference>
<dbReference type="PANTHER" id="PTHR38034">
    <property type="entry name" value="INNER MEMBRANE PROTEIN YPJD"/>
    <property type="match status" value="1"/>
</dbReference>
<feature type="transmembrane region" description="Helical" evidence="1">
    <location>
        <begin position="273"/>
        <end position="295"/>
    </location>
</feature>
<evidence type="ECO:0000313" key="4">
    <source>
        <dbReference type="Proteomes" id="UP000252357"/>
    </source>
</evidence>
<dbReference type="Pfam" id="PF01578">
    <property type="entry name" value="Cytochrom_C_asm"/>
    <property type="match status" value="1"/>
</dbReference>
<keyword evidence="1" id="KW-0472">Membrane</keyword>
<keyword evidence="1" id="KW-1133">Transmembrane helix</keyword>
<dbReference type="GO" id="GO:0017004">
    <property type="term" value="P:cytochrome complex assembly"/>
    <property type="evidence" value="ECO:0007669"/>
    <property type="project" value="InterPro"/>
</dbReference>
<accession>A0A368L1U4</accession>
<dbReference type="InterPro" id="IPR002541">
    <property type="entry name" value="Cyt_c_assembly"/>
</dbReference>
<feature type="transmembrane region" description="Helical" evidence="1">
    <location>
        <begin position="209"/>
        <end position="232"/>
    </location>
</feature>
<protein>
    <submittedName>
        <fullName evidence="3">Inner membrane protein YpjD</fullName>
    </submittedName>
</protein>
<name>A0A368L1U4_9BURK</name>
<dbReference type="AlphaFoldDB" id="A0A368L1U4"/>
<dbReference type="Proteomes" id="UP000252357">
    <property type="component" value="Unassembled WGS sequence"/>
</dbReference>
<feature type="transmembrane region" description="Helical" evidence="1">
    <location>
        <begin position="85"/>
        <end position="104"/>
    </location>
</feature>
<evidence type="ECO:0000256" key="1">
    <source>
        <dbReference type="SAM" id="Phobius"/>
    </source>
</evidence>